<dbReference type="GO" id="GO:0031390">
    <property type="term" value="C:Ctf18 RFC-like complex"/>
    <property type="evidence" value="ECO:0007669"/>
    <property type="project" value="InterPro"/>
</dbReference>
<protein>
    <submittedName>
        <fullName evidence="7">Similar to CHTF8: Chromosome transmission fidelity protein 8 homolog (Homo sapiens)</fullName>
    </submittedName>
</protein>
<keyword evidence="2" id="KW-0235">DNA replication</keyword>
<proteinExistence type="inferred from homology"/>
<comment type="caution">
    <text evidence="7">The sequence shown here is derived from an EMBL/GenBank/DDBJ whole genome shotgun (WGS) entry which is preliminary data.</text>
</comment>
<dbReference type="PANTHER" id="PTHR28605">
    <property type="entry name" value="CTF8, CHROMOSOME TRANSMISSION FIDELITY FACTOR 8 HOMOLOG (S. CEREVISIAE)"/>
    <property type="match status" value="1"/>
</dbReference>
<evidence type="ECO:0000256" key="5">
    <source>
        <dbReference type="ARBA" id="ARBA00023306"/>
    </source>
</evidence>
<comment type="similarity">
    <text evidence="6">Belongs to the CTF8 family.</text>
</comment>
<dbReference type="GO" id="GO:0007064">
    <property type="term" value="P:mitotic sister chromatid cohesion"/>
    <property type="evidence" value="ECO:0007669"/>
    <property type="project" value="InterPro"/>
</dbReference>
<evidence type="ECO:0000256" key="1">
    <source>
        <dbReference type="ARBA" id="ARBA00004123"/>
    </source>
</evidence>
<evidence type="ECO:0000313" key="8">
    <source>
        <dbReference type="Proteomes" id="UP000786811"/>
    </source>
</evidence>
<keyword evidence="4" id="KW-0539">Nucleus</keyword>
<dbReference type="GO" id="GO:0003677">
    <property type="term" value="F:DNA binding"/>
    <property type="evidence" value="ECO:0007669"/>
    <property type="project" value="UniProtKB-KW"/>
</dbReference>
<evidence type="ECO:0000256" key="6">
    <source>
        <dbReference type="ARBA" id="ARBA00038447"/>
    </source>
</evidence>
<comment type="subcellular location">
    <subcellularLocation>
        <location evidence="1">Nucleus</location>
    </subcellularLocation>
</comment>
<dbReference type="Pfam" id="PF09696">
    <property type="entry name" value="Ctf8"/>
    <property type="match status" value="1"/>
</dbReference>
<dbReference type="Proteomes" id="UP000786811">
    <property type="component" value="Unassembled WGS sequence"/>
</dbReference>
<dbReference type="InterPro" id="IPR018607">
    <property type="entry name" value="Ctf8"/>
</dbReference>
<evidence type="ECO:0000313" key="7">
    <source>
        <dbReference type="EMBL" id="CAG5097667.1"/>
    </source>
</evidence>
<accession>A0A8J2MME6</accession>
<sequence length="143" mass="16254">MYTCCSSNRLAVNFSLTSFVFFHSLNATDVLSFFFPAEMIVPIVRDGKLQEWAIIELQGNLEFHYKNKCFVGDLHYEKNDTPVLIIGMHILHGKEAMLPKPLAILEKRKDEADNTEYGVKAIVKKKLVFKGRPKPIVAGIIKN</sequence>
<keyword evidence="3" id="KW-0238">DNA-binding</keyword>
<dbReference type="GO" id="GO:0006260">
    <property type="term" value="P:DNA replication"/>
    <property type="evidence" value="ECO:0007669"/>
    <property type="project" value="UniProtKB-KW"/>
</dbReference>
<organism evidence="7 8">
    <name type="scientific">Cotesia congregata</name>
    <name type="common">Parasitoid wasp</name>
    <name type="synonym">Apanteles congregatus</name>
    <dbReference type="NCBI Taxonomy" id="51543"/>
    <lineage>
        <taxon>Eukaryota</taxon>
        <taxon>Metazoa</taxon>
        <taxon>Ecdysozoa</taxon>
        <taxon>Arthropoda</taxon>
        <taxon>Hexapoda</taxon>
        <taxon>Insecta</taxon>
        <taxon>Pterygota</taxon>
        <taxon>Neoptera</taxon>
        <taxon>Endopterygota</taxon>
        <taxon>Hymenoptera</taxon>
        <taxon>Apocrita</taxon>
        <taxon>Ichneumonoidea</taxon>
        <taxon>Braconidae</taxon>
        <taxon>Microgastrinae</taxon>
        <taxon>Cotesia</taxon>
    </lineage>
</organism>
<evidence type="ECO:0000256" key="3">
    <source>
        <dbReference type="ARBA" id="ARBA00023125"/>
    </source>
</evidence>
<dbReference type="OrthoDB" id="121932at2759"/>
<name>A0A8J2MME6_COTCN</name>
<keyword evidence="8" id="KW-1185">Reference proteome</keyword>
<gene>
    <name evidence="7" type="ORF">HICCMSTLAB_LOCUS8817</name>
</gene>
<dbReference type="PANTHER" id="PTHR28605:SF1">
    <property type="entry name" value="CHROMOSOME TRANSMISSION FIDELITY FACTOR 8"/>
    <property type="match status" value="1"/>
</dbReference>
<evidence type="ECO:0000256" key="2">
    <source>
        <dbReference type="ARBA" id="ARBA00022705"/>
    </source>
</evidence>
<keyword evidence="5" id="KW-0131">Cell cycle</keyword>
<evidence type="ECO:0000256" key="4">
    <source>
        <dbReference type="ARBA" id="ARBA00023242"/>
    </source>
</evidence>
<dbReference type="AlphaFoldDB" id="A0A8J2MME6"/>
<dbReference type="EMBL" id="CAJNRD030001121">
    <property type="protein sequence ID" value="CAG5097667.1"/>
    <property type="molecule type" value="Genomic_DNA"/>
</dbReference>
<reference evidence="7" key="1">
    <citation type="submission" date="2021-04" db="EMBL/GenBank/DDBJ databases">
        <authorList>
            <person name="Chebbi M.A.C M."/>
        </authorList>
    </citation>
    <scope>NUCLEOTIDE SEQUENCE</scope>
</reference>